<reference evidence="1 2" key="1">
    <citation type="submission" date="2017-12" db="EMBL/GenBank/DDBJ databases">
        <title>Kangiella profundi FT102 completed genome.</title>
        <authorList>
            <person name="Xu J."/>
            <person name="Wang J."/>
            <person name="Lu Y."/>
        </authorList>
    </citation>
    <scope>NUCLEOTIDE SEQUENCE [LARGE SCALE GENOMIC DNA]</scope>
    <source>
        <strain evidence="1 2">FT102</strain>
    </source>
</reference>
<evidence type="ECO:0000313" key="2">
    <source>
        <dbReference type="Proteomes" id="UP000232693"/>
    </source>
</evidence>
<accession>A0A2K9AD03</accession>
<keyword evidence="2" id="KW-1185">Reference proteome</keyword>
<dbReference type="Proteomes" id="UP000232693">
    <property type="component" value="Chromosome"/>
</dbReference>
<organism evidence="1 2">
    <name type="scientific">Kangiella profundi</name>
    <dbReference type="NCBI Taxonomy" id="1561924"/>
    <lineage>
        <taxon>Bacteria</taxon>
        <taxon>Pseudomonadati</taxon>
        <taxon>Pseudomonadota</taxon>
        <taxon>Gammaproteobacteria</taxon>
        <taxon>Kangiellales</taxon>
        <taxon>Kangiellaceae</taxon>
        <taxon>Kangiella</taxon>
    </lineage>
</organism>
<proteinExistence type="predicted"/>
<dbReference type="AlphaFoldDB" id="A0A2K9AD03"/>
<sequence>MIYVDSAMKQAKKIAFKHLLLLLRQNTAQGSYRKIPTKTMRSDQRRVCNLLIVGKFQKGIDKKTPAVCGCK</sequence>
<dbReference type="EMBL" id="CP025120">
    <property type="protein sequence ID" value="AUD78266.1"/>
    <property type="molecule type" value="Genomic_DNA"/>
</dbReference>
<dbReference type="KEGG" id="kpd:CW740_03025"/>
<name>A0A2K9AD03_9GAMM</name>
<protein>
    <submittedName>
        <fullName evidence="1">Uncharacterized protein</fullName>
    </submittedName>
</protein>
<evidence type="ECO:0000313" key="1">
    <source>
        <dbReference type="EMBL" id="AUD78266.1"/>
    </source>
</evidence>
<gene>
    <name evidence="1" type="ORF">CW740_03025</name>
</gene>